<gene>
    <name evidence="1" type="ORF">SAPIO_CDS8600</name>
</gene>
<evidence type="ECO:0000313" key="1">
    <source>
        <dbReference type="EMBL" id="KEZ40670.1"/>
    </source>
</evidence>
<dbReference type="Proteomes" id="UP000028545">
    <property type="component" value="Unassembled WGS sequence"/>
</dbReference>
<name>A0A084G008_PSEDA</name>
<dbReference type="AlphaFoldDB" id="A0A084G008"/>
<dbReference type="KEGG" id="sapo:SAPIO_CDS8600"/>
<dbReference type="OrthoDB" id="5362630at2759"/>
<organism evidence="1 2">
    <name type="scientific">Pseudallescheria apiosperma</name>
    <name type="common">Scedosporium apiospermum</name>
    <dbReference type="NCBI Taxonomy" id="563466"/>
    <lineage>
        <taxon>Eukaryota</taxon>
        <taxon>Fungi</taxon>
        <taxon>Dikarya</taxon>
        <taxon>Ascomycota</taxon>
        <taxon>Pezizomycotina</taxon>
        <taxon>Sordariomycetes</taxon>
        <taxon>Hypocreomycetidae</taxon>
        <taxon>Microascales</taxon>
        <taxon>Microascaceae</taxon>
        <taxon>Scedosporium</taxon>
    </lineage>
</organism>
<dbReference type="HOGENOM" id="CLU_1245991_0_0_1"/>
<dbReference type="GeneID" id="27727672"/>
<keyword evidence="2" id="KW-1185">Reference proteome</keyword>
<dbReference type="EMBL" id="JOWA01000121">
    <property type="protein sequence ID" value="KEZ40670.1"/>
    <property type="molecule type" value="Genomic_DNA"/>
</dbReference>
<comment type="caution">
    <text evidence="1">The sequence shown here is derived from an EMBL/GenBank/DDBJ whole genome shotgun (WGS) entry which is preliminary data.</text>
</comment>
<reference evidence="1 2" key="1">
    <citation type="journal article" date="2014" name="Genome Announc.">
        <title>Draft genome sequence of the pathogenic fungus Scedosporium apiospermum.</title>
        <authorList>
            <person name="Vandeputte P."/>
            <person name="Ghamrawi S."/>
            <person name="Rechenmann M."/>
            <person name="Iltis A."/>
            <person name="Giraud S."/>
            <person name="Fleury M."/>
            <person name="Thornton C."/>
            <person name="Delhaes L."/>
            <person name="Meyer W."/>
            <person name="Papon N."/>
            <person name="Bouchara J.P."/>
        </authorList>
    </citation>
    <scope>NUCLEOTIDE SEQUENCE [LARGE SCALE GENOMIC DNA]</scope>
    <source>
        <strain evidence="1 2">IHEM 14462</strain>
    </source>
</reference>
<sequence length="222" mass="26018">MDLVNIEDWASTEDQIIEVSQVFLKAPYKLRVRQFIPQEGDMLEEIWHDGYIQRRFPIPPYAIVDMEEAAQSIAKMAEDTQHLYWESIIPQNSKSEGGDFIWDTFFFAFGYIGDVKIGLWEDYANPQSVKDHQRGVTTLLAHFHVVLGGALPFRLTSESRPAASKRKPDFTPKEEKFVKRTYAYVSSMRPSFSYVRQTQDPKNVWYWLSQLYDEDWTPDKMD</sequence>
<evidence type="ECO:0000313" key="2">
    <source>
        <dbReference type="Proteomes" id="UP000028545"/>
    </source>
</evidence>
<protein>
    <submittedName>
        <fullName evidence="1">Uncharacterized protein</fullName>
    </submittedName>
</protein>
<accession>A0A084G008</accession>
<dbReference type="VEuPathDB" id="FungiDB:SAPIO_CDS8600"/>
<dbReference type="RefSeq" id="XP_016640469.1">
    <property type="nucleotide sequence ID" value="XM_016790206.1"/>
</dbReference>
<proteinExistence type="predicted"/>